<reference evidence="3 4" key="1">
    <citation type="journal article" date="2004" name="Appl. Environ. Microbiol.">
        <title>Mineralization of individual congeners of linear alkylbenzenesulfonate by defined pairs of heterotrophic bacteria.</title>
        <authorList>
            <person name="Schleheck D."/>
            <person name="Knepper T.P."/>
            <person name="Fischer K."/>
            <person name="Cook A.M."/>
        </authorList>
    </citation>
    <scope>NUCLEOTIDE SEQUENCE [LARGE SCALE GENOMIC DNA]</scope>
    <source>
        <strain evidence="4">DSM 14801 / SPH-1</strain>
    </source>
</reference>
<dbReference type="Proteomes" id="UP000000784">
    <property type="component" value="Chromosome"/>
</dbReference>
<accession>A9BV75</accession>
<keyword evidence="2" id="KW-0472">Membrane</keyword>
<evidence type="ECO:0000313" key="4">
    <source>
        <dbReference type="Proteomes" id="UP000000784"/>
    </source>
</evidence>
<sequence>MVPGNPAKADCHAGPTAIAGSVIRIGSETTETIVVPYEPKVRESLENTPLPEKLPGIIPLDYPIDLPVINPSPAMQPQPLFVPTGNPVQNPSYDPSAAPGPNNSPYLQPGIRVVPSPAPGAPWQVDLQPINRPVDSPNPDPNPKSDPNPSDGDKPSEKDPGLCDMYPDILACKKLGDIEAKELPKKTIPLRIDKQNVGPENGSCPAPRQFEIMGQSMAFQWDLLCDFATGIRPILIGFAWLSAALAFVGLTRRGD</sequence>
<keyword evidence="4" id="KW-1185">Reference proteome</keyword>
<protein>
    <recommendedName>
        <fullName evidence="5">TspB protein</fullName>
    </recommendedName>
</protein>
<organism evidence="3 4">
    <name type="scientific">Delftia acidovorans (strain DSM 14801 / SPH-1)</name>
    <dbReference type="NCBI Taxonomy" id="398578"/>
    <lineage>
        <taxon>Bacteria</taxon>
        <taxon>Pseudomonadati</taxon>
        <taxon>Pseudomonadota</taxon>
        <taxon>Betaproteobacteria</taxon>
        <taxon>Burkholderiales</taxon>
        <taxon>Comamonadaceae</taxon>
        <taxon>Delftia</taxon>
    </lineage>
</organism>
<evidence type="ECO:0000256" key="2">
    <source>
        <dbReference type="SAM" id="Phobius"/>
    </source>
</evidence>
<feature type="compositionally biased region" description="Pro residues" evidence="1">
    <location>
        <begin position="136"/>
        <end position="146"/>
    </location>
</feature>
<name>A9BV75_DELAS</name>
<evidence type="ECO:0000313" key="3">
    <source>
        <dbReference type="EMBL" id="ABX34739.1"/>
    </source>
</evidence>
<dbReference type="HOGENOM" id="CLU_1088702_0_0_4"/>
<feature type="compositionally biased region" description="Basic and acidic residues" evidence="1">
    <location>
        <begin position="151"/>
        <end position="161"/>
    </location>
</feature>
<dbReference type="STRING" id="398578.Daci_2099"/>
<gene>
    <name evidence="3" type="ordered locus">Daci_2099</name>
</gene>
<feature type="transmembrane region" description="Helical" evidence="2">
    <location>
        <begin position="230"/>
        <end position="250"/>
    </location>
</feature>
<dbReference type="Pfam" id="PF05616">
    <property type="entry name" value="Neisseria_TspB"/>
    <property type="match status" value="1"/>
</dbReference>
<dbReference type="EMBL" id="CP000884">
    <property type="protein sequence ID" value="ABX34739.1"/>
    <property type="molecule type" value="Genomic_DNA"/>
</dbReference>
<evidence type="ECO:0000256" key="1">
    <source>
        <dbReference type="SAM" id="MobiDB-lite"/>
    </source>
</evidence>
<dbReference type="KEGG" id="dac:Daci_2099"/>
<keyword evidence="2" id="KW-1133">Transmembrane helix</keyword>
<dbReference type="eggNOG" id="COG3468">
    <property type="taxonomic scope" value="Bacteria"/>
</dbReference>
<evidence type="ECO:0008006" key="5">
    <source>
        <dbReference type="Google" id="ProtNLM"/>
    </source>
</evidence>
<dbReference type="AlphaFoldDB" id="A9BV75"/>
<dbReference type="InterPro" id="IPR008708">
    <property type="entry name" value="Neisseria_TspB"/>
</dbReference>
<dbReference type="NCBIfam" id="NF041109">
    <property type="entry name" value="VF_TspB_C_term"/>
    <property type="match status" value="1"/>
</dbReference>
<reference evidence="4" key="2">
    <citation type="submission" date="2007-11" db="EMBL/GenBank/DDBJ databases">
        <title>Complete sequence of Delftia acidovorans DSM 14801 / SPH-1.</title>
        <authorList>
            <person name="Copeland A."/>
            <person name="Lucas S."/>
            <person name="Lapidus A."/>
            <person name="Barry K."/>
            <person name="Glavina del Rio T."/>
            <person name="Dalin E."/>
            <person name="Tice H."/>
            <person name="Pitluck S."/>
            <person name="Lowry S."/>
            <person name="Clum A."/>
            <person name="Schmutz J."/>
            <person name="Larimer F."/>
            <person name="Land M."/>
            <person name="Hauser L."/>
            <person name="Kyrpides N."/>
            <person name="Kim E."/>
            <person name="Schleheck D."/>
            <person name="Richardson P."/>
        </authorList>
    </citation>
    <scope>NUCLEOTIDE SEQUENCE [LARGE SCALE GENOMIC DNA]</scope>
    <source>
        <strain evidence="4">DSM 14801 / SPH-1</strain>
    </source>
</reference>
<feature type="region of interest" description="Disordered" evidence="1">
    <location>
        <begin position="77"/>
        <end position="162"/>
    </location>
</feature>
<keyword evidence="2" id="KW-0812">Transmembrane</keyword>
<proteinExistence type="predicted"/>